<reference evidence="6 7" key="1">
    <citation type="submission" date="2020-11" db="EMBL/GenBank/DDBJ databases">
        <title>Fusibacter basophilias sp. nov.</title>
        <authorList>
            <person name="Qiu D."/>
        </authorList>
    </citation>
    <scope>NUCLEOTIDE SEQUENCE [LARGE SCALE GENOMIC DNA]</scope>
    <source>
        <strain evidence="6 7">Q10-2</strain>
    </source>
</reference>
<gene>
    <name evidence="6" type="ORF">ISU02_15285</name>
</gene>
<evidence type="ECO:0000259" key="5">
    <source>
        <dbReference type="PROSITE" id="PS50930"/>
    </source>
</evidence>
<dbReference type="InterPro" id="IPR046947">
    <property type="entry name" value="LytR-like"/>
</dbReference>
<dbReference type="Proteomes" id="UP000614200">
    <property type="component" value="Unassembled WGS sequence"/>
</dbReference>
<dbReference type="InterPro" id="IPR001789">
    <property type="entry name" value="Sig_transdc_resp-reg_receiver"/>
</dbReference>
<evidence type="ECO:0000313" key="6">
    <source>
        <dbReference type="EMBL" id="MBF4694473.1"/>
    </source>
</evidence>
<dbReference type="SMART" id="SM00850">
    <property type="entry name" value="LytTR"/>
    <property type="match status" value="1"/>
</dbReference>
<proteinExistence type="predicted"/>
<evidence type="ECO:0000256" key="2">
    <source>
        <dbReference type="ARBA" id="ARBA00024867"/>
    </source>
</evidence>
<feature type="modified residue" description="4-aspartylphosphate" evidence="3">
    <location>
        <position position="53"/>
    </location>
</feature>
<dbReference type="Gene3D" id="3.40.50.2300">
    <property type="match status" value="1"/>
</dbReference>
<dbReference type="InterPro" id="IPR007492">
    <property type="entry name" value="LytTR_DNA-bd_dom"/>
</dbReference>
<dbReference type="PANTHER" id="PTHR37299">
    <property type="entry name" value="TRANSCRIPTIONAL REGULATOR-RELATED"/>
    <property type="match status" value="1"/>
</dbReference>
<dbReference type="RefSeq" id="WP_194702708.1">
    <property type="nucleotide sequence ID" value="NZ_JADKNH010000009.1"/>
</dbReference>
<protein>
    <recommendedName>
        <fullName evidence="1">Stage 0 sporulation protein A homolog</fullName>
    </recommendedName>
</protein>
<dbReference type="SMART" id="SM00448">
    <property type="entry name" value="REC"/>
    <property type="match status" value="1"/>
</dbReference>
<evidence type="ECO:0000256" key="3">
    <source>
        <dbReference type="PROSITE-ProRule" id="PRU00169"/>
    </source>
</evidence>
<dbReference type="InterPro" id="IPR011006">
    <property type="entry name" value="CheY-like_superfamily"/>
</dbReference>
<dbReference type="PROSITE" id="PS50110">
    <property type="entry name" value="RESPONSE_REGULATORY"/>
    <property type="match status" value="1"/>
</dbReference>
<dbReference type="PROSITE" id="PS50930">
    <property type="entry name" value="HTH_LYTTR"/>
    <property type="match status" value="1"/>
</dbReference>
<feature type="domain" description="HTH LytTR-type" evidence="5">
    <location>
        <begin position="148"/>
        <end position="252"/>
    </location>
</feature>
<evidence type="ECO:0000256" key="1">
    <source>
        <dbReference type="ARBA" id="ARBA00018672"/>
    </source>
</evidence>
<dbReference type="Pfam" id="PF00072">
    <property type="entry name" value="Response_reg"/>
    <property type="match status" value="1"/>
</dbReference>
<keyword evidence="3" id="KW-0597">Phosphoprotein</keyword>
<dbReference type="PANTHER" id="PTHR37299:SF1">
    <property type="entry name" value="STAGE 0 SPORULATION PROTEIN A HOMOLOG"/>
    <property type="match status" value="1"/>
</dbReference>
<evidence type="ECO:0000259" key="4">
    <source>
        <dbReference type="PROSITE" id="PS50110"/>
    </source>
</evidence>
<dbReference type="SUPFAM" id="SSF52172">
    <property type="entry name" value="CheY-like"/>
    <property type="match status" value="1"/>
</dbReference>
<feature type="domain" description="Response regulatory" evidence="4">
    <location>
        <begin position="2"/>
        <end position="116"/>
    </location>
</feature>
<name>A0ABR9ZWG0_9FIRM</name>
<sequence>MRCAIVDDEMPAVDELSYLISKYPGLEVVATYNDGLSFVGSMGQNEYDAVFLDIDMPQVSGILVADYILKNNIPTRIVFVTAYEAYAIKAFEFNAVDYLLKPVSEKRFENTVRRLIASECDEMTESAATSTDHVKDAVQSIKKHLKVMSFYSNGVLKPVKYSEIACIFFEDRTTHFITVKGKYTCKKTLSEIEDILYSNFFRCHRAYIINLDYVDTIEPWFNNTYMVKLRGFDLQIPVSRSNVNQFKEKMHIL</sequence>
<organism evidence="6 7">
    <name type="scientific">Fusibacter ferrireducens</name>
    <dbReference type="NCBI Taxonomy" id="2785058"/>
    <lineage>
        <taxon>Bacteria</taxon>
        <taxon>Bacillati</taxon>
        <taxon>Bacillota</taxon>
        <taxon>Clostridia</taxon>
        <taxon>Eubacteriales</taxon>
        <taxon>Eubacteriales Family XII. Incertae Sedis</taxon>
        <taxon>Fusibacter</taxon>
    </lineage>
</organism>
<evidence type="ECO:0000313" key="7">
    <source>
        <dbReference type="Proteomes" id="UP000614200"/>
    </source>
</evidence>
<comment type="caution">
    <text evidence="6">The sequence shown here is derived from an EMBL/GenBank/DDBJ whole genome shotgun (WGS) entry which is preliminary data.</text>
</comment>
<dbReference type="Gene3D" id="2.40.50.1020">
    <property type="entry name" value="LytTr DNA-binding domain"/>
    <property type="match status" value="1"/>
</dbReference>
<keyword evidence="7" id="KW-1185">Reference proteome</keyword>
<comment type="function">
    <text evidence="2">May play the central regulatory role in sporulation. It may be an element of the effector pathway responsible for the activation of sporulation genes in response to nutritional stress. Spo0A may act in concert with spo0H (a sigma factor) to control the expression of some genes that are critical to the sporulation process.</text>
</comment>
<accession>A0ABR9ZWG0</accession>
<dbReference type="Pfam" id="PF04397">
    <property type="entry name" value="LytTR"/>
    <property type="match status" value="1"/>
</dbReference>
<dbReference type="EMBL" id="JADKNH010000009">
    <property type="protein sequence ID" value="MBF4694473.1"/>
    <property type="molecule type" value="Genomic_DNA"/>
</dbReference>